<dbReference type="SUPFAM" id="SSF51556">
    <property type="entry name" value="Metallo-dependent hydrolases"/>
    <property type="match status" value="1"/>
</dbReference>
<dbReference type="Proteomes" id="UP000595703">
    <property type="component" value="Chromosome"/>
</dbReference>
<evidence type="ECO:0000313" key="3">
    <source>
        <dbReference type="Proteomes" id="UP000595703"/>
    </source>
</evidence>
<reference evidence="2 3" key="1">
    <citation type="journal article" date="2010" name="J. Bacteriol.">
        <title>Biochemical characterization of a novel indole prenyltransferase from Streptomyces sp. SN-593.</title>
        <authorList>
            <person name="Takahashi S."/>
            <person name="Takagi H."/>
            <person name="Toyoda A."/>
            <person name="Uramoto M."/>
            <person name="Nogawa T."/>
            <person name="Ueki M."/>
            <person name="Sakaki Y."/>
            <person name="Osada H."/>
        </authorList>
    </citation>
    <scope>NUCLEOTIDE SEQUENCE [LARGE SCALE GENOMIC DNA]</scope>
    <source>
        <strain evidence="2 3">SN-593</strain>
    </source>
</reference>
<feature type="region of interest" description="Disordered" evidence="1">
    <location>
        <begin position="186"/>
        <end position="221"/>
    </location>
</feature>
<reference evidence="2 3" key="2">
    <citation type="journal article" date="2011" name="J. Antibiot.">
        <title>Furaquinocins I and J: novel polyketide isoprenoid hybrid compounds from Streptomyces reveromyceticus SN-593.</title>
        <authorList>
            <person name="Panthee S."/>
            <person name="Takahashi S."/>
            <person name="Takagi H."/>
            <person name="Nogawa T."/>
            <person name="Oowada E."/>
            <person name="Uramoto M."/>
            <person name="Osada H."/>
        </authorList>
    </citation>
    <scope>NUCLEOTIDE SEQUENCE [LARGE SCALE GENOMIC DNA]</scope>
    <source>
        <strain evidence="2 3">SN-593</strain>
    </source>
</reference>
<dbReference type="KEGG" id="arev:RVR_8849"/>
<dbReference type="RefSeq" id="WP_202237326.1">
    <property type="nucleotide sequence ID" value="NZ_AP018365.1"/>
</dbReference>
<dbReference type="Gene3D" id="3.20.20.140">
    <property type="entry name" value="Metal-dependent hydrolases"/>
    <property type="match status" value="1"/>
</dbReference>
<reference evidence="2 3" key="3">
    <citation type="journal article" date="2011" name="Nat. Chem. Biol.">
        <title>Reveromycin A biosynthesis uses RevG and RevJ for stereospecific spiroacetal formation.</title>
        <authorList>
            <person name="Takahashi S."/>
            <person name="Toyoda A."/>
            <person name="Sekiyama Y."/>
            <person name="Takagi H."/>
            <person name="Nogawa T."/>
            <person name="Uramoto M."/>
            <person name="Suzuki R."/>
            <person name="Koshino H."/>
            <person name="Kumano T."/>
            <person name="Panthee S."/>
            <person name="Dairi T."/>
            <person name="Ishikawa J."/>
            <person name="Ikeda H."/>
            <person name="Sakaki Y."/>
            <person name="Osada H."/>
        </authorList>
    </citation>
    <scope>NUCLEOTIDE SEQUENCE [LARGE SCALE GENOMIC DNA]</scope>
    <source>
        <strain evidence="2 3">SN-593</strain>
    </source>
</reference>
<gene>
    <name evidence="2" type="ORF">RVR_8849</name>
</gene>
<dbReference type="AlphaFoldDB" id="A0A7U3UWB6"/>
<feature type="compositionally biased region" description="Basic residues" evidence="1">
    <location>
        <begin position="150"/>
        <end position="161"/>
    </location>
</feature>
<keyword evidence="3" id="KW-1185">Reference proteome</keyword>
<protein>
    <submittedName>
        <fullName evidence="2">Uncharacterized protein</fullName>
    </submittedName>
</protein>
<organism evidence="2 3">
    <name type="scientific">Actinacidiphila reveromycinica</name>
    <dbReference type="NCBI Taxonomy" id="659352"/>
    <lineage>
        <taxon>Bacteria</taxon>
        <taxon>Bacillati</taxon>
        <taxon>Actinomycetota</taxon>
        <taxon>Actinomycetes</taxon>
        <taxon>Kitasatosporales</taxon>
        <taxon>Streptomycetaceae</taxon>
        <taxon>Actinacidiphila</taxon>
    </lineage>
</organism>
<evidence type="ECO:0000313" key="2">
    <source>
        <dbReference type="EMBL" id="BBB01431.1"/>
    </source>
</evidence>
<proteinExistence type="predicted"/>
<feature type="region of interest" description="Disordered" evidence="1">
    <location>
        <begin position="299"/>
        <end position="320"/>
    </location>
</feature>
<reference evidence="2 3" key="4">
    <citation type="journal article" date="2020" name="Sci. Rep.">
        <title>beta-carboline chemical signals induce reveromycin production through a LuxR family regulator in Streptomyces sp. SN-593.</title>
        <authorList>
            <person name="Panthee S."/>
            <person name="Kito N."/>
            <person name="Hayashi T."/>
            <person name="Shimizu T."/>
            <person name="Ishikawa J."/>
            <person name="Hamamoto H."/>
            <person name="Osada H."/>
            <person name="Takahashi S."/>
        </authorList>
    </citation>
    <scope>NUCLEOTIDE SEQUENCE [LARGE SCALE GENOMIC DNA]</scope>
    <source>
        <strain evidence="2 3">SN-593</strain>
    </source>
</reference>
<sequence>MKLITIKEHTLHAGVARASAARSAGVSPGFGASYDPASGLPYSPSAEVLEDLDEGRLAAMDAHGIGMQVLSNLTTQFLPADVAPEQVRDVNDRLAAACWRHPERFAAFASLPTTAADRARAGHRPHDVLRPLPLRRQRRSSRVSDGLRPLRGRPARHRPPQRRTSPATLTGDVRTVTDWALLRCPARRGSGSPRRMESRGCRRRTAGKARGGGTVGGGGGVRGARAGRADLGHGGCSRWIVPVALLSARHRHRNAPGGRAGGTPARLTASAGAGVGAGWGPSEAPVRLTSVRLMFDQEPPAPEFTKIPDGSNEADVRQVS</sequence>
<name>A0A7U3UWB6_9ACTN</name>
<feature type="compositionally biased region" description="Basic and acidic residues" evidence="1">
    <location>
        <begin position="119"/>
        <end position="129"/>
    </location>
</feature>
<dbReference type="EMBL" id="AP018365">
    <property type="protein sequence ID" value="BBB01431.1"/>
    <property type="molecule type" value="Genomic_DNA"/>
</dbReference>
<dbReference type="InterPro" id="IPR032466">
    <property type="entry name" value="Metal_Hydrolase"/>
</dbReference>
<evidence type="ECO:0000256" key="1">
    <source>
        <dbReference type="SAM" id="MobiDB-lite"/>
    </source>
</evidence>
<accession>A0A7U3UWB6</accession>
<feature type="compositionally biased region" description="Gly residues" evidence="1">
    <location>
        <begin position="209"/>
        <end position="221"/>
    </location>
</feature>
<feature type="region of interest" description="Disordered" evidence="1">
    <location>
        <begin position="119"/>
        <end position="169"/>
    </location>
</feature>